<dbReference type="Proteomes" id="UP000284841">
    <property type="component" value="Unassembled WGS sequence"/>
</dbReference>
<evidence type="ECO:0000256" key="3">
    <source>
        <dbReference type="ARBA" id="ARBA00022840"/>
    </source>
</evidence>
<evidence type="ECO:0000259" key="5">
    <source>
        <dbReference type="PROSITE" id="PS50893"/>
    </source>
</evidence>
<evidence type="ECO:0000313" key="7">
    <source>
        <dbReference type="Proteomes" id="UP000284841"/>
    </source>
</evidence>
<keyword evidence="1" id="KW-0813">Transport</keyword>
<evidence type="ECO:0000256" key="1">
    <source>
        <dbReference type="ARBA" id="ARBA00022448"/>
    </source>
</evidence>
<dbReference type="InterPro" id="IPR050093">
    <property type="entry name" value="ABC_SmlMolc_Importer"/>
</dbReference>
<dbReference type="GO" id="GO:0015418">
    <property type="term" value="F:ABC-type quaternary ammonium compound transporting activity"/>
    <property type="evidence" value="ECO:0007669"/>
    <property type="project" value="UniProtKB-EC"/>
</dbReference>
<dbReference type="SMART" id="SM00382">
    <property type="entry name" value="AAA"/>
    <property type="match status" value="1"/>
</dbReference>
<accession>A0A415DTH1</accession>
<evidence type="ECO:0000313" key="6">
    <source>
        <dbReference type="EMBL" id="RHJ83124.1"/>
    </source>
</evidence>
<keyword evidence="2" id="KW-0547">Nucleotide-binding</keyword>
<protein>
    <recommendedName>
        <fullName evidence="4">ABC-type quaternary amine transporter</fullName>
        <ecNumber evidence="4">7.6.2.9</ecNumber>
    </recommendedName>
</protein>
<dbReference type="PROSITE" id="PS50893">
    <property type="entry name" value="ABC_TRANSPORTER_2"/>
    <property type="match status" value="1"/>
</dbReference>
<dbReference type="GO" id="GO:0005524">
    <property type="term" value="F:ATP binding"/>
    <property type="evidence" value="ECO:0007669"/>
    <property type="project" value="UniProtKB-KW"/>
</dbReference>
<name>A0A415DTH1_9FIRM</name>
<dbReference type="InterPro" id="IPR017871">
    <property type="entry name" value="ABC_transporter-like_CS"/>
</dbReference>
<dbReference type="PROSITE" id="PS00211">
    <property type="entry name" value="ABC_TRANSPORTER_1"/>
    <property type="match status" value="1"/>
</dbReference>
<dbReference type="GO" id="GO:0016887">
    <property type="term" value="F:ATP hydrolysis activity"/>
    <property type="evidence" value="ECO:0007669"/>
    <property type="project" value="InterPro"/>
</dbReference>
<dbReference type="PANTHER" id="PTHR42781:SF4">
    <property type="entry name" value="SPERMIDINE_PUTRESCINE IMPORT ATP-BINDING PROTEIN POTA"/>
    <property type="match status" value="1"/>
</dbReference>
<keyword evidence="7" id="KW-1185">Reference proteome</keyword>
<dbReference type="AlphaFoldDB" id="A0A415DTH1"/>
<sequence>MNTVIEFKDIKKAYGQQTIVEHFNLTIERGQFVTIIGSSGCGKTTILKMINGLIAPDEGTVYVEGKDIKNEDLIALRRNIGYSIQGSVLFPHMTVEKNIAYVPELLNKDDKARTRAAVEKWMKIVGLDPQMLKRFPDELSGGQQQRVGIARSLAASPDILLMDEPFGAVDEITRVQLQEELRKIYEQTGITILFVTHDISEALKLGTKVLVMDKGQIQQFAEPTALLRYPATDFVRQLVAKERRTCGLPEEKLLTCEYCGVMNHEH</sequence>
<dbReference type="PANTHER" id="PTHR42781">
    <property type="entry name" value="SPERMIDINE/PUTRESCINE IMPORT ATP-BINDING PROTEIN POTA"/>
    <property type="match status" value="1"/>
</dbReference>
<dbReference type="OrthoDB" id="9802264at2"/>
<dbReference type="RefSeq" id="WP_118336710.1">
    <property type="nucleotide sequence ID" value="NZ_AP025567.1"/>
</dbReference>
<dbReference type="Pfam" id="PF00005">
    <property type="entry name" value="ABC_tran"/>
    <property type="match status" value="1"/>
</dbReference>
<keyword evidence="3 6" id="KW-0067">ATP-binding</keyword>
<gene>
    <name evidence="6" type="ORF">DW099_19195</name>
</gene>
<dbReference type="EMBL" id="QRMS01000010">
    <property type="protein sequence ID" value="RHJ83124.1"/>
    <property type="molecule type" value="Genomic_DNA"/>
</dbReference>
<dbReference type="InterPro" id="IPR003593">
    <property type="entry name" value="AAA+_ATPase"/>
</dbReference>
<reference evidence="6 7" key="1">
    <citation type="submission" date="2018-08" db="EMBL/GenBank/DDBJ databases">
        <title>A genome reference for cultivated species of the human gut microbiota.</title>
        <authorList>
            <person name="Zou Y."/>
            <person name="Xue W."/>
            <person name="Luo G."/>
        </authorList>
    </citation>
    <scope>NUCLEOTIDE SEQUENCE [LARGE SCALE GENOMIC DNA]</scope>
    <source>
        <strain evidence="6 7">AM07-24</strain>
    </source>
</reference>
<dbReference type="Gene3D" id="3.40.50.300">
    <property type="entry name" value="P-loop containing nucleotide triphosphate hydrolases"/>
    <property type="match status" value="1"/>
</dbReference>
<dbReference type="EC" id="7.6.2.9" evidence="4"/>
<dbReference type="STRING" id="1776384.GCA_900086585_00303"/>
<proteinExistence type="predicted"/>
<dbReference type="InterPro" id="IPR003439">
    <property type="entry name" value="ABC_transporter-like_ATP-bd"/>
</dbReference>
<evidence type="ECO:0000256" key="4">
    <source>
        <dbReference type="ARBA" id="ARBA00066388"/>
    </source>
</evidence>
<dbReference type="FunFam" id="3.40.50.300:FF:000425">
    <property type="entry name" value="Probable ABC transporter, ATP-binding subunit"/>
    <property type="match status" value="1"/>
</dbReference>
<feature type="domain" description="ABC transporter" evidence="5">
    <location>
        <begin position="5"/>
        <end position="239"/>
    </location>
</feature>
<evidence type="ECO:0000256" key="2">
    <source>
        <dbReference type="ARBA" id="ARBA00022741"/>
    </source>
</evidence>
<comment type="caution">
    <text evidence="6">The sequence shown here is derived from an EMBL/GenBank/DDBJ whole genome shotgun (WGS) entry which is preliminary data.</text>
</comment>
<dbReference type="InterPro" id="IPR027417">
    <property type="entry name" value="P-loop_NTPase"/>
</dbReference>
<organism evidence="6 7">
    <name type="scientific">Emergencia timonensis</name>
    <dbReference type="NCBI Taxonomy" id="1776384"/>
    <lineage>
        <taxon>Bacteria</taxon>
        <taxon>Bacillati</taxon>
        <taxon>Bacillota</taxon>
        <taxon>Clostridia</taxon>
        <taxon>Peptostreptococcales</taxon>
        <taxon>Anaerovoracaceae</taxon>
        <taxon>Emergencia</taxon>
    </lineage>
</organism>
<dbReference type="SUPFAM" id="SSF52540">
    <property type="entry name" value="P-loop containing nucleoside triphosphate hydrolases"/>
    <property type="match status" value="1"/>
</dbReference>